<evidence type="ECO:0000256" key="6">
    <source>
        <dbReference type="ARBA" id="ARBA00012102"/>
    </source>
</evidence>
<feature type="region of interest" description="Disordered" evidence="17">
    <location>
        <begin position="39"/>
        <end position="64"/>
    </location>
</feature>
<evidence type="ECO:0000256" key="16">
    <source>
        <dbReference type="HAMAP-Rule" id="MF_01274"/>
    </source>
</evidence>
<evidence type="ECO:0000256" key="11">
    <source>
        <dbReference type="ARBA" id="ARBA00022840"/>
    </source>
</evidence>
<evidence type="ECO:0000256" key="13">
    <source>
        <dbReference type="ARBA" id="ARBA00022993"/>
    </source>
</evidence>
<keyword evidence="11 16" id="KW-0067">ATP-binding</keyword>
<evidence type="ECO:0000256" key="7">
    <source>
        <dbReference type="ARBA" id="ARBA00022490"/>
    </source>
</evidence>
<evidence type="ECO:0000313" key="18">
    <source>
        <dbReference type="EMBL" id="MCG5077311.1"/>
    </source>
</evidence>
<evidence type="ECO:0000256" key="4">
    <source>
        <dbReference type="ARBA" id="ARBA00005225"/>
    </source>
</evidence>
<comment type="caution">
    <text evidence="16">Lacks conserved residue(s) required for the propagation of feature annotation.</text>
</comment>
<feature type="active site" description="Proton acceptor" evidence="16">
    <location>
        <position position="135"/>
    </location>
</feature>
<keyword evidence="19" id="KW-1185">Reference proteome</keyword>
<comment type="subcellular location">
    <subcellularLocation>
        <location evidence="3 16">Cytoplasm</location>
    </subcellularLocation>
</comment>
<evidence type="ECO:0000256" key="17">
    <source>
        <dbReference type="SAM" id="MobiDB-lite"/>
    </source>
</evidence>
<evidence type="ECO:0000256" key="9">
    <source>
        <dbReference type="ARBA" id="ARBA00022741"/>
    </source>
</evidence>
<feature type="binding site" evidence="16">
    <location>
        <position position="159"/>
    </location>
    <ligand>
        <name>ATP</name>
        <dbReference type="ChEBI" id="CHEBI:30616"/>
    </ligand>
</feature>
<sequence>MSGTSSAPRACPPPYLLIDAGNSRIKWALVAADGSRLHAGASNHDSASGNAASPADPASAPAANAATARDFADWSALPTPGSAWISNVAGVAVAQRIDAALDAHWPGLSRTVIRSARQQCGVTNGYTTPDALGSDRWAGMIGARAAFPDEPLLIATFGTATTLEALRADGTFVGGLIAPGWTLMMRSLGEHTAQLPVLDAHNARGLIGTTRDEQNAGAGAEAVLAAGGATASSAGSPASGPFFAIDTKRSISAGCALAQAGLIERAWADLQDAWKMPVRLVVSGGAAAEVTAALKVPHTRHDALVLAGLALIAKQS</sequence>
<dbReference type="PANTHER" id="PTHR34265">
    <property type="entry name" value="TYPE III PANTOTHENATE KINASE"/>
    <property type="match status" value="1"/>
</dbReference>
<comment type="subunit">
    <text evidence="5 16">Homodimer.</text>
</comment>
<keyword evidence="9 16" id="KW-0547">Nucleotide-binding</keyword>
<dbReference type="PANTHER" id="PTHR34265:SF1">
    <property type="entry name" value="TYPE III PANTOTHENATE KINASE"/>
    <property type="match status" value="1"/>
</dbReference>
<dbReference type="InterPro" id="IPR004619">
    <property type="entry name" value="Type_III_PanK"/>
</dbReference>
<evidence type="ECO:0000256" key="1">
    <source>
        <dbReference type="ARBA" id="ARBA00001206"/>
    </source>
</evidence>
<evidence type="ECO:0000256" key="15">
    <source>
        <dbReference type="ARBA" id="ARBA00040883"/>
    </source>
</evidence>
<proteinExistence type="inferred from homology"/>
<dbReference type="Pfam" id="PF03309">
    <property type="entry name" value="Pan_kinase"/>
    <property type="match status" value="1"/>
</dbReference>
<feature type="binding site" evidence="16">
    <location>
        <position position="126"/>
    </location>
    <ligand>
        <name>substrate</name>
    </ligand>
</feature>
<keyword evidence="8 16" id="KW-0808">Transferase</keyword>
<comment type="cofactor">
    <cofactor evidence="2">
        <name>K(+)</name>
        <dbReference type="ChEBI" id="CHEBI:29103"/>
    </cofactor>
</comment>
<feature type="binding site" evidence="16">
    <location>
        <position position="247"/>
    </location>
    <ligand>
        <name>substrate</name>
    </ligand>
</feature>
<feature type="binding site" evidence="16">
    <location>
        <begin position="133"/>
        <end position="136"/>
    </location>
    <ligand>
        <name>substrate</name>
    </ligand>
</feature>
<dbReference type="CDD" id="cd24015">
    <property type="entry name" value="ASKHA_NBD_PanK-III"/>
    <property type="match status" value="1"/>
</dbReference>
<reference evidence="18" key="1">
    <citation type="submission" date="2022-01" db="EMBL/GenBank/DDBJ databases">
        <title>Genome sequence and assembly of Parabukholderia sp. RG36.</title>
        <authorList>
            <person name="Chhetri G."/>
        </authorList>
    </citation>
    <scope>NUCLEOTIDE SEQUENCE</scope>
    <source>
        <strain evidence="18">RG36</strain>
    </source>
</reference>
<dbReference type="GO" id="GO:0005737">
    <property type="term" value="C:cytoplasm"/>
    <property type="evidence" value="ECO:0007669"/>
    <property type="project" value="UniProtKB-SubCell"/>
</dbReference>
<evidence type="ECO:0000256" key="8">
    <source>
        <dbReference type="ARBA" id="ARBA00022679"/>
    </source>
</evidence>
<feature type="compositionally biased region" description="Low complexity" evidence="17">
    <location>
        <begin position="45"/>
        <end position="64"/>
    </location>
</feature>
<dbReference type="HAMAP" id="MF_01274">
    <property type="entry name" value="Pantothen_kinase_3"/>
    <property type="match status" value="1"/>
</dbReference>
<dbReference type="EC" id="2.7.1.33" evidence="6 16"/>
<evidence type="ECO:0000256" key="2">
    <source>
        <dbReference type="ARBA" id="ARBA00001958"/>
    </source>
</evidence>
<keyword evidence="12 16" id="KW-0630">Potassium</keyword>
<dbReference type="GO" id="GO:0015937">
    <property type="term" value="P:coenzyme A biosynthetic process"/>
    <property type="evidence" value="ECO:0007669"/>
    <property type="project" value="UniProtKB-UniRule"/>
</dbReference>
<comment type="cofactor">
    <cofactor evidence="16">
        <name>NH4(+)</name>
        <dbReference type="ChEBI" id="CHEBI:28938"/>
    </cofactor>
    <cofactor evidence="16">
        <name>K(+)</name>
        <dbReference type="ChEBI" id="CHEBI:29103"/>
    </cofactor>
    <text evidence="16">A monovalent cation. Ammonium or potassium.</text>
</comment>
<comment type="function">
    <text evidence="16">Catalyzes the phosphorylation of pantothenate (Pan), the first step in CoA biosynthesis.</text>
</comment>
<evidence type="ECO:0000256" key="14">
    <source>
        <dbReference type="ARBA" id="ARBA00038036"/>
    </source>
</evidence>
<feature type="binding site" evidence="16">
    <location>
        <begin position="19"/>
        <end position="26"/>
    </location>
    <ligand>
        <name>ATP</name>
        <dbReference type="ChEBI" id="CHEBI:30616"/>
    </ligand>
</feature>
<keyword evidence="10 16" id="KW-0418">Kinase</keyword>
<dbReference type="EMBL" id="JAKLJA010000034">
    <property type="protein sequence ID" value="MCG5077311.1"/>
    <property type="molecule type" value="Genomic_DNA"/>
</dbReference>
<gene>
    <name evidence="16" type="primary">coaX</name>
    <name evidence="18" type="ORF">L5014_28865</name>
</gene>
<dbReference type="Proteomes" id="UP001139308">
    <property type="component" value="Unassembled WGS sequence"/>
</dbReference>
<protein>
    <recommendedName>
        <fullName evidence="15 16">Type III pantothenate kinase</fullName>
        <ecNumber evidence="6 16">2.7.1.33</ecNumber>
    </recommendedName>
    <alternativeName>
        <fullName evidence="16">PanK-III</fullName>
    </alternativeName>
    <alternativeName>
        <fullName evidence="16">Pantothenic acid kinase</fullName>
    </alternativeName>
</protein>
<organism evidence="18 19">
    <name type="scientific">Paraburkholderia tagetis</name>
    <dbReference type="NCBI Taxonomy" id="2913261"/>
    <lineage>
        <taxon>Bacteria</taxon>
        <taxon>Pseudomonadati</taxon>
        <taxon>Pseudomonadota</taxon>
        <taxon>Betaproteobacteria</taxon>
        <taxon>Burkholderiales</taxon>
        <taxon>Burkholderiaceae</taxon>
        <taxon>Paraburkholderia</taxon>
    </lineage>
</organism>
<evidence type="ECO:0000256" key="3">
    <source>
        <dbReference type="ARBA" id="ARBA00004496"/>
    </source>
</evidence>
<comment type="similarity">
    <text evidence="14 16">Belongs to the type III pantothenate kinase family.</text>
</comment>
<dbReference type="Gene3D" id="3.30.420.40">
    <property type="match status" value="2"/>
</dbReference>
<dbReference type="GO" id="GO:0004594">
    <property type="term" value="F:pantothenate kinase activity"/>
    <property type="evidence" value="ECO:0007669"/>
    <property type="project" value="UniProtKB-UniRule"/>
</dbReference>
<comment type="caution">
    <text evidence="18">The sequence shown here is derived from an EMBL/GenBank/DDBJ whole genome shotgun (WGS) entry which is preliminary data.</text>
</comment>
<dbReference type="SUPFAM" id="SSF53067">
    <property type="entry name" value="Actin-like ATPase domain"/>
    <property type="match status" value="3"/>
</dbReference>
<comment type="pathway">
    <text evidence="4 16">Cofactor biosynthesis; coenzyme A biosynthesis; CoA from (R)-pantothenate: step 1/5.</text>
</comment>
<dbReference type="RefSeq" id="WP_238467218.1">
    <property type="nucleotide sequence ID" value="NZ_JAKLJA010000034.1"/>
</dbReference>
<accession>A0A9X1RS98</accession>
<dbReference type="NCBIfam" id="NF009868">
    <property type="entry name" value="PRK13328.1-4"/>
    <property type="match status" value="1"/>
</dbReference>
<evidence type="ECO:0000256" key="5">
    <source>
        <dbReference type="ARBA" id="ARBA00011738"/>
    </source>
</evidence>
<dbReference type="InterPro" id="IPR043129">
    <property type="entry name" value="ATPase_NBD"/>
</dbReference>
<evidence type="ECO:0000256" key="10">
    <source>
        <dbReference type="ARBA" id="ARBA00022777"/>
    </source>
</evidence>
<evidence type="ECO:0000313" key="19">
    <source>
        <dbReference type="Proteomes" id="UP001139308"/>
    </source>
</evidence>
<keyword evidence="13 16" id="KW-0173">Coenzyme A biosynthesis</keyword>
<dbReference type="GO" id="GO:0005524">
    <property type="term" value="F:ATP binding"/>
    <property type="evidence" value="ECO:0007669"/>
    <property type="project" value="UniProtKB-UniRule"/>
</dbReference>
<dbReference type="AlphaFoldDB" id="A0A9X1RS98"/>
<name>A0A9X1RS98_9BURK</name>
<keyword evidence="7 16" id="KW-0963">Cytoplasm</keyword>
<comment type="catalytic activity">
    <reaction evidence="1 16">
        <text>(R)-pantothenate + ATP = (R)-4'-phosphopantothenate + ADP + H(+)</text>
        <dbReference type="Rhea" id="RHEA:16373"/>
        <dbReference type="ChEBI" id="CHEBI:10986"/>
        <dbReference type="ChEBI" id="CHEBI:15378"/>
        <dbReference type="ChEBI" id="CHEBI:29032"/>
        <dbReference type="ChEBI" id="CHEBI:30616"/>
        <dbReference type="ChEBI" id="CHEBI:456216"/>
        <dbReference type="EC" id="2.7.1.33"/>
    </reaction>
</comment>
<dbReference type="NCBIfam" id="TIGR00671">
    <property type="entry name" value="baf"/>
    <property type="match status" value="1"/>
</dbReference>
<evidence type="ECO:0000256" key="12">
    <source>
        <dbReference type="ARBA" id="ARBA00022958"/>
    </source>
</evidence>